<protein>
    <recommendedName>
        <fullName evidence="3">DUF4378 domain-containing protein</fullName>
    </recommendedName>
</protein>
<evidence type="ECO:0000259" key="3">
    <source>
        <dbReference type="Pfam" id="PF14309"/>
    </source>
</evidence>
<feature type="compositionally biased region" description="Low complexity" evidence="2">
    <location>
        <begin position="312"/>
        <end position="333"/>
    </location>
</feature>
<proteinExistence type="predicted"/>
<dbReference type="InterPro" id="IPR033334">
    <property type="entry name" value="LNG1/2"/>
</dbReference>
<feature type="region of interest" description="Disordered" evidence="2">
    <location>
        <begin position="972"/>
        <end position="993"/>
    </location>
</feature>
<gene>
    <name evidence="4" type="ORF">L1049_028218</name>
</gene>
<feature type="compositionally biased region" description="Basic and acidic residues" evidence="2">
    <location>
        <begin position="78"/>
        <end position="89"/>
    </location>
</feature>
<feature type="coiled-coil region" evidence="1">
    <location>
        <begin position="887"/>
        <end position="914"/>
    </location>
</feature>
<feature type="region of interest" description="Disordered" evidence="2">
    <location>
        <begin position="73"/>
        <end position="125"/>
    </location>
</feature>
<feature type="compositionally biased region" description="Basic and acidic residues" evidence="2">
    <location>
        <begin position="287"/>
        <end position="300"/>
    </location>
</feature>
<comment type="caution">
    <text evidence="4">The sequence shown here is derived from an EMBL/GenBank/DDBJ whole genome shotgun (WGS) entry which is preliminary data.</text>
</comment>
<feature type="compositionally biased region" description="Low complexity" evidence="2">
    <location>
        <begin position="90"/>
        <end position="109"/>
    </location>
</feature>
<feature type="compositionally biased region" description="Polar residues" evidence="2">
    <location>
        <begin position="301"/>
        <end position="311"/>
    </location>
</feature>
<dbReference type="GO" id="GO:0051513">
    <property type="term" value="P:regulation of monopolar cell growth"/>
    <property type="evidence" value="ECO:0007669"/>
    <property type="project" value="InterPro"/>
</dbReference>
<feature type="region of interest" description="Disordered" evidence="2">
    <location>
        <begin position="758"/>
        <end position="795"/>
    </location>
</feature>
<reference evidence="4 5" key="1">
    <citation type="journal article" date="2024" name="Plant J.">
        <title>Genome sequences and population genomics reveal climatic adaptation and genomic divergence between two closely related sweetgum species.</title>
        <authorList>
            <person name="Xu W.Q."/>
            <person name="Ren C.Q."/>
            <person name="Zhang X.Y."/>
            <person name="Comes H.P."/>
            <person name="Liu X.H."/>
            <person name="Li Y.G."/>
            <person name="Kettle C.J."/>
            <person name="Jalonen R."/>
            <person name="Gaisberger H."/>
            <person name="Ma Y.Z."/>
            <person name="Qiu Y.X."/>
        </authorList>
    </citation>
    <scope>NUCLEOTIDE SEQUENCE [LARGE SCALE GENOMIC DNA]</scope>
    <source>
        <strain evidence="4">Hangzhou</strain>
    </source>
</reference>
<dbReference type="InterPro" id="IPR025486">
    <property type="entry name" value="DUF4378"/>
</dbReference>
<feature type="compositionally biased region" description="Polar residues" evidence="2">
    <location>
        <begin position="710"/>
        <end position="727"/>
    </location>
</feature>
<feature type="domain" description="DUF4378" evidence="3">
    <location>
        <begin position="926"/>
        <end position="1107"/>
    </location>
</feature>
<feature type="compositionally biased region" description="Basic and acidic residues" evidence="2">
    <location>
        <begin position="978"/>
        <end position="993"/>
    </location>
</feature>
<feature type="region of interest" description="Disordered" evidence="2">
    <location>
        <begin position="287"/>
        <end position="342"/>
    </location>
</feature>
<evidence type="ECO:0000313" key="4">
    <source>
        <dbReference type="EMBL" id="KAK9278645.1"/>
    </source>
</evidence>
<dbReference type="Proteomes" id="UP001415857">
    <property type="component" value="Unassembled WGS sequence"/>
</dbReference>
<evidence type="ECO:0000256" key="1">
    <source>
        <dbReference type="SAM" id="Coils"/>
    </source>
</evidence>
<keyword evidence="1" id="KW-0175">Coiled coil</keyword>
<name>A0AAP0RKK0_LIQFO</name>
<feature type="compositionally biased region" description="Low complexity" evidence="2">
    <location>
        <begin position="875"/>
        <end position="884"/>
    </location>
</feature>
<keyword evidence="5" id="KW-1185">Reference proteome</keyword>
<accession>A0AAP0RKK0</accession>
<evidence type="ECO:0000256" key="2">
    <source>
        <dbReference type="SAM" id="MobiDB-lite"/>
    </source>
</evidence>
<evidence type="ECO:0000313" key="5">
    <source>
        <dbReference type="Proteomes" id="UP001415857"/>
    </source>
</evidence>
<sequence>MAAKLLHSLTDDNPDLHKQIGCMNGIFQIFDRHHILTSRRIVGHSHKRLPPGNSHFNNGSLETESNMVYHQRTSTEMNSHKNVNEKQRVSTESSRASFSSSSGASSLSSLECNKTAQPEPSSFDRMILRETPSREPVMNQSSGSPGLGRQSLDLRDVVKDSMYREVRGLSVKTTSKEEAVSHVVKHRDSPRPLQLSKSVNGSYKVGINGKQNLPVDLKESLKVLAKLQEAPWYFNEPRELSRSRSSYEAKDGSLLTIYKDAPRFSYDGREINRFSFESRDSFKSTPKVKELPRLSLDSREGSMQGSNSDSRSNSLLKNLQNDSNNLNNKVSDLQQTPGTQRRPAGVVAKLMGLEGLPDSSSASDSQIGLNKTCRVEDCNPFLRSSKTPDLSRPIRVPNTPRNSWKDPTSPRRKNPDPLMKPVSSSRFPIEPAPWKQLDGRVSLKPASRHLKAPARATNSFPSVYSEIEKRLKDLEFKQSGKDLRALKQILETMQAKGFLEAGKEEQATNFGTSADYEQKYTSPDHNPRLVKQRNAQSDRISAANIRGTNSSRTFESPIVIMKPAKLLQKSGIPASSVIPFDGLSGLNKIQGGDFADSRKGLLNSRIAKDQTSKNNRRDHTVSSTDKKTNGRNLRTAQNLTRPQQLPKENTTNLAKSSGSVSPRMQQKKLEFEKRSRPPTPSSDTSKPRRQSNKQPTESGSPGGKLRAKSSYLQQSDDQMSEISNDSRNLSYQEDEIYLQSDCNAIMDSKIDIEVTSTERSADINDNQSPSRKASKHLVSGLMQRKSTPRLSDDGSLAELAQKSTHRMSDDGSLAELATVAPEHPSPVSVLDASMYRDDTPSPVKQIPNALKDDGSRNSSDIPSEEKFNQVDNLPSTSTGSGLTSEINRKKLQNIEHLVQKLRRLNSNHDEASTDYIASLCENTNPDHRYISEILLASGLLLRDLSSSPTTFQLHPSGHPINPELFFVLEQTKASTSQSREEHSPGKVGHSKPDHEKCHRKLIFDAVNESLVKKLASVGPSPEPWLQPNKLARKTLSAQKLLRELCLEIGQLQANKSECSIDDEEDGIKSILWEDVMHRSESWTDFHGEISSVVLDVERSIFKDLVDEILGGEAASLRAKPGRRCRQLFAK</sequence>
<feature type="compositionally biased region" description="Polar residues" evidence="2">
    <location>
        <begin position="758"/>
        <end position="771"/>
    </location>
</feature>
<dbReference type="PANTHER" id="PTHR31680">
    <property type="entry name" value="LONGIFOLIA PROTEIN"/>
    <property type="match status" value="1"/>
</dbReference>
<feature type="region of interest" description="Disordered" evidence="2">
    <location>
        <begin position="379"/>
        <end position="431"/>
    </location>
</feature>
<dbReference type="Pfam" id="PF14309">
    <property type="entry name" value="DUF4378"/>
    <property type="match status" value="1"/>
</dbReference>
<dbReference type="AlphaFoldDB" id="A0AAP0RKK0"/>
<organism evidence="4 5">
    <name type="scientific">Liquidambar formosana</name>
    <name type="common">Formosan gum</name>
    <dbReference type="NCBI Taxonomy" id="63359"/>
    <lineage>
        <taxon>Eukaryota</taxon>
        <taxon>Viridiplantae</taxon>
        <taxon>Streptophyta</taxon>
        <taxon>Embryophyta</taxon>
        <taxon>Tracheophyta</taxon>
        <taxon>Spermatophyta</taxon>
        <taxon>Magnoliopsida</taxon>
        <taxon>eudicotyledons</taxon>
        <taxon>Gunneridae</taxon>
        <taxon>Pentapetalae</taxon>
        <taxon>Saxifragales</taxon>
        <taxon>Altingiaceae</taxon>
        <taxon>Liquidambar</taxon>
    </lineage>
</organism>
<feature type="compositionally biased region" description="Basic and acidic residues" evidence="2">
    <location>
        <begin position="607"/>
        <end position="628"/>
    </location>
</feature>
<dbReference type="EMBL" id="JBBPBK010000009">
    <property type="protein sequence ID" value="KAK9278645.1"/>
    <property type="molecule type" value="Genomic_DNA"/>
</dbReference>
<feature type="region of interest" description="Disordered" evidence="2">
    <location>
        <begin position="832"/>
        <end position="887"/>
    </location>
</feature>
<feature type="compositionally biased region" description="Polar residues" evidence="2">
    <location>
        <begin position="110"/>
        <end position="120"/>
    </location>
</feature>
<dbReference type="PANTHER" id="PTHR31680:SF4">
    <property type="entry name" value="LONGIFOLIA PROTEIN"/>
    <property type="match status" value="1"/>
</dbReference>
<feature type="compositionally biased region" description="Polar residues" evidence="2">
    <location>
        <begin position="630"/>
        <end position="664"/>
    </location>
</feature>
<feature type="region of interest" description="Disordered" evidence="2">
    <location>
        <begin position="607"/>
        <end position="727"/>
    </location>
</feature>